<name>D4F4M3_EDWTA</name>
<reference evidence="1 2" key="1">
    <citation type="submission" date="2010-02" db="EMBL/GenBank/DDBJ databases">
        <authorList>
            <person name="Weinstock G."/>
            <person name="Sodergren E."/>
            <person name="Clifton S."/>
            <person name="Fulton L."/>
            <person name="Fulton B."/>
            <person name="Courtney L."/>
            <person name="Fronick C."/>
            <person name="Harrison M."/>
            <person name="Strong C."/>
            <person name="Farmer C."/>
            <person name="Delahaunty K."/>
            <person name="Markovic C."/>
            <person name="Hall O."/>
            <person name="Minx P."/>
            <person name="Tomlinson C."/>
            <person name="Mitreva M."/>
            <person name="Nelson J."/>
            <person name="Hou S."/>
            <person name="Wollam A."/>
            <person name="Pepin K.H."/>
            <person name="Johnson M."/>
            <person name="Bhonagiri V."/>
            <person name="Zhang X."/>
            <person name="Suruliraj S."/>
            <person name="Warren W."/>
            <person name="Chinwalla A."/>
            <person name="Mardis E.R."/>
            <person name="Wilson R.K."/>
        </authorList>
    </citation>
    <scope>NUCLEOTIDE SEQUENCE [LARGE SCALE GENOMIC DNA]</scope>
    <source>
        <strain evidence="1 2">ATCC 23685</strain>
    </source>
</reference>
<dbReference type="EMBL" id="ADGK01000103">
    <property type="protein sequence ID" value="EFE23307.1"/>
    <property type="molecule type" value="Genomic_DNA"/>
</dbReference>
<gene>
    <name evidence="1" type="ORF">EDWATA_01696</name>
</gene>
<evidence type="ECO:0000313" key="1">
    <source>
        <dbReference type="EMBL" id="EFE23307.1"/>
    </source>
</evidence>
<organism evidence="1 2">
    <name type="scientific">Edwardsiella tarda ATCC 23685</name>
    <dbReference type="NCBI Taxonomy" id="500638"/>
    <lineage>
        <taxon>Bacteria</taxon>
        <taxon>Pseudomonadati</taxon>
        <taxon>Pseudomonadota</taxon>
        <taxon>Gammaproteobacteria</taxon>
        <taxon>Enterobacterales</taxon>
        <taxon>Hafniaceae</taxon>
        <taxon>Edwardsiella</taxon>
    </lineage>
</organism>
<dbReference type="AlphaFoldDB" id="D4F4M3"/>
<proteinExistence type="predicted"/>
<dbReference type="HOGENOM" id="CLU_3024904_0_0_6"/>
<protein>
    <submittedName>
        <fullName evidence="1">Uncharacterized protein</fullName>
    </submittedName>
</protein>
<comment type="caution">
    <text evidence="1">The sequence shown here is derived from an EMBL/GenBank/DDBJ whole genome shotgun (WGS) entry which is preliminary data.</text>
</comment>
<dbReference type="Proteomes" id="UP000003692">
    <property type="component" value="Unassembled WGS sequence"/>
</dbReference>
<sequence length="55" mass="6123">MVGDNSQPPHRRRGKRCVGIVRGDVRVAVTLTRVILAANAHRRARRRIGLLSPRG</sequence>
<evidence type="ECO:0000313" key="2">
    <source>
        <dbReference type="Proteomes" id="UP000003692"/>
    </source>
</evidence>
<accession>D4F4M3</accession>